<sequence>MPYDVTLFWHQYPWLLGKRACQSRALISETTYVGVSGGPIKIHNCVRSVYATPIKVIFELL</sequence>
<dbReference type="AlphaFoldDB" id="A0A9P0LU18"/>
<gene>
    <name evidence="1" type="ORF">ACAOBT_LOCUS24679</name>
</gene>
<reference evidence="1" key="1">
    <citation type="submission" date="2022-03" db="EMBL/GenBank/DDBJ databases">
        <authorList>
            <person name="Sayadi A."/>
        </authorList>
    </citation>
    <scope>NUCLEOTIDE SEQUENCE</scope>
</reference>
<comment type="caution">
    <text evidence="1">The sequence shown here is derived from an EMBL/GenBank/DDBJ whole genome shotgun (WGS) entry which is preliminary data.</text>
</comment>
<name>A0A9P0LU18_ACAOB</name>
<evidence type="ECO:0000313" key="1">
    <source>
        <dbReference type="EMBL" id="CAH1998919.1"/>
    </source>
</evidence>
<dbReference type="Proteomes" id="UP001152888">
    <property type="component" value="Unassembled WGS sequence"/>
</dbReference>
<evidence type="ECO:0000313" key="2">
    <source>
        <dbReference type="Proteomes" id="UP001152888"/>
    </source>
</evidence>
<protein>
    <submittedName>
        <fullName evidence="1">Uncharacterized protein</fullName>
    </submittedName>
</protein>
<proteinExistence type="predicted"/>
<dbReference type="OrthoDB" id="5962705at2759"/>
<keyword evidence="2" id="KW-1185">Reference proteome</keyword>
<organism evidence="1 2">
    <name type="scientific">Acanthoscelides obtectus</name>
    <name type="common">Bean weevil</name>
    <name type="synonym">Bruchus obtectus</name>
    <dbReference type="NCBI Taxonomy" id="200917"/>
    <lineage>
        <taxon>Eukaryota</taxon>
        <taxon>Metazoa</taxon>
        <taxon>Ecdysozoa</taxon>
        <taxon>Arthropoda</taxon>
        <taxon>Hexapoda</taxon>
        <taxon>Insecta</taxon>
        <taxon>Pterygota</taxon>
        <taxon>Neoptera</taxon>
        <taxon>Endopterygota</taxon>
        <taxon>Coleoptera</taxon>
        <taxon>Polyphaga</taxon>
        <taxon>Cucujiformia</taxon>
        <taxon>Chrysomeloidea</taxon>
        <taxon>Chrysomelidae</taxon>
        <taxon>Bruchinae</taxon>
        <taxon>Bruchini</taxon>
        <taxon>Acanthoscelides</taxon>
    </lineage>
</organism>
<accession>A0A9P0LU18</accession>
<dbReference type="EMBL" id="CAKOFQ010007345">
    <property type="protein sequence ID" value="CAH1998919.1"/>
    <property type="molecule type" value="Genomic_DNA"/>
</dbReference>